<keyword evidence="4" id="KW-1185">Reference proteome</keyword>
<name>A0A0V0R8P6_PSEPJ</name>
<dbReference type="Proteomes" id="UP000054937">
    <property type="component" value="Unassembled WGS sequence"/>
</dbReference>
<reference evidence="3 4" key="1">
    <citation type="journal article" date="2015" name="Sci. Rep.">
        <title>Genome of the facultative scuticociliatosis pathogen Pseudocohnilembus persalinus provides insight into its virulence through horizontal gene transfer.</title>
        <authorList>
            <person name="Xiong J."/>
            <person name="Wang G."/>
            <person name="Cheng J."/>
            <person name="Tian M."/>
            <person name="Pan X."/>
            <person name="Warren A."/>
            <person name="Jiang C."/>
            <person name="Yuan D."/>
            <person name="Miao W."/>
        </authorList>
    </citation>
    <scope>NUCLEOTIDE SEQUENCE [LARGE SCALE GENOMIC DNA]</scope>
    <source>
        <strain evidence="3">36N120E</strain>
    </source>
</reference>
<sequence>MNQSKLQNEDNYSNNCQLEKNTKEILDTEEQFSLQNDSNINSIKNLLEQTRQGSKFGTANKTRSSTQHVSNQLQSEKNMKKNVNIMSDTKSNKSQLDVNFDIPIKQNLIQKLRQSQEEGSADKKEEKVNKIVDFIKGGEKGKDSSFYKDKFLFDFLSVEKKKFYQNKKEFLNIMTEYDITNACFQEIIKKIKCYRYELGSFMERISNQFLLVAEKFLDAGMDAQEKNQKKFKNSTQKYLDQIQQLENEKKQLENVQRSLNGEKSILKTNQEIDQKIIEGLQEEVKMLKQVLKKDLSSMISQVGQIEQQSVIKNNTYQNDYSDKMVSGLSRLNHQIKQIEDQHSEKQNQMQNMNNLIKAMVKSSKQDIGTQVDEFDLTWNTKQVIIGDPKKNYLSLQEMEALSIGLEDKLNVANLLQQPTNQEILNLKEKELNINKKNTYVKNSQNQQNWNLPVSLIVFLENVSKTNDTGKVIPWGEFKKQINSVYQFYLENQWEVHGSLQTSAIYFDEVLILYFISQYSLRRTAEIKLFEFLISLRYYYPSHLRAKHFALMCNIAQLQVPAGEPPQIYKFDIYLQSYFFFVFQTVNEQSNFFFEKDGNTYLSKPAIKKITSEINCVFNDHIQVQIQQKIDRSYQKINNSEQFDVDKFIEIYIEEYLEIKKKNNKLLAKIFSKQKHGHAYEQQNQEENEFFSIQDILRVIKYTVPDKSPLKNRSFPKQLTLLRVYLHSITMGRNKFDINSKEFMNSVSKFGLDSPFPNIRTSLQTQNLLENLNKLGKKTNKNKIDQNHSQIDNAQKSAVIQNLTKQEVLNMLSGFDDLEKEDLTPILQILDKDYEQNQENENNNNNSNFKIDAASTLFAQHFSILRELRMYCKSFKENIGKEENPDVLWNEFNNIMSILDSGCQFLNFPITM</sequence>
<protein>
    <submittedName>
        <fullName evidence="3">Uncharacterized protein</fullName>
    </submittedName>
</protein>
<comment type="caution">
    <text evidence="3">The sequence shown here is derived from an EMBL/GenBank/DDBJ whole genome shotgun (WGS) entry which is preliminary data.</text>
</comment>
<keyword evidence="1" id="KW-0175">Coiled coil</keyword>
<dbReference type="OrthoDB" id="313172at2759"/>
<gene>
    <name evidence="3" type="ORF">PPERSA_08677</name>
</gene>
<feature type="coiled-coil region" evidence="1">
    <location>
        <begin position="328"/>
        <end position="355"/>
    </location>
</feature>
<evidence type="ECO:0000256" key="2">
    <source>
        <dbReference type="SAM" id="MobiDB-lite"/>
    </source>
</evidence>
<proteinExistence type="predicted"/>
<accession>A0A0V0R8P6</accession>
<dbReference type="OMA" id="CYRYELG"/>
<feature type="region of interest" description="Disordered" evidence="2">
    <location>
        <begin position="54"/>
        <end position="74"/>
    </location>
</feature>
<dbReference type="InParanoid" id="A0A0V0R8P6"/>
<evidence type="ECO:0000313" key="3">
    <source>
        <dbReference type="EMBL" id="KRX10682.1"/>
    </source>
</evidence>
<evidence type="ECO:0000313" key="4">
    <source>
        <dbReference type="Proteomes" id="UP000054937"/>
    </source>
</evidence>
<dbReference type="AlphaFoldDB" id="A0A0V0R8P6"/>
<organism evidence="3 4">
    <name type="scientific">Pseudocohnilembus persalinus</name>
    <name type="common">Ciliate</name>
    <dbReference type="NCBI Taxonomy" id="266149"/>
    <lineage>
        <taxon>Eukaryota</taxon>
        <taxon>Sar</taxon>
        <taxon>Alveolata</taxon>
        <taxon>Ciliophora</taxon>
        <taxon>Intramacronucleata</taxon>
        <taxon>Oligohymenophorea</taxon>
        <taxon>Scuticociliatia</taxon>
        <taxon>Philasterida</taxon>
        <taxon>Pseudocohnilembidae</taxon>
        <taxon>Pseudocohnilembus</taxon>
    </lineage>
</organism>
<evidence type="ECO:0000256" key="1">
    <source>
        <dbReference type="SAM" id="Coils"/>
    </source>
</evidence>
<dbReference type="EMBL" id="LDAU01000024">
    <property type="protein sequence ID" value="KRX10682.1"/>
    <property type="molecule type" value="Genomic_DNA"/>
</dbReference>
<feature type="coiled-coil region" evidence="1">
    <location>
        <begin position="228"/>
        <end position="265"/>
    </location>
</feature>